<reference evidence="1" key="2">
    <citation type="journal article" date="2015" name="Data Brief">
        <title>Shoot transcriptome of the giant reed, Arundo donax.</title>
        <authorList>
            <person name="Barrero R.A."/>
            <person name="Guerrero F.D."/>
            <person name="Moolhuijzen P."/>
            <person name="Goolsby J.A."/>
            <person name="Tidwell J."/>
            <person name="Bellgard S.E."/>
            <person name="Bellgard M.I."/>
        </authorList>
    </citation>
    <scope>NUCLEOTIDE SEQUENCE</scope>
    <source>
        <tissue evidence="1">Shoot tissue taken approximately 20 cm above the soil surface</tissue>
    </source>
</reference>
<dbReference type="AlphaFoldDB" id="A0A0A9BCJ0"/>
<protein>
    <submittedName>
        <fullName evidence="1">Uncharacterized protein</fullName>
    </submittedName>
</protein>
<organism evidence="1">
    <name type="scientific">Arundo donax</name>
    <name type="common">Giant reed</name>
    <name type="synonym">Donax arundinaceus</name>
    <dbReference type="NCBI Taxonomy" id="35708"/>
    <lineage>
        <taxon>Eukaryota</taxon>
        <taxon>Viridiplantae</taxon>
        <taxon>Streptophyta</taxon>
        <taxon>Embryophyta</taxon>
        <taxon>Tracheophyta</taxon>
        <taxon>Spermatophyta</taxon>
        <taxon>Magnoliopsida</taxon>
        <taxon>Liliopsida</taxon>
        <taxon>Poales</taxon>
        <taxon>Poaceae</taxon>
        <taxon>PACMAD clade</taxon>
        <taxon>Arundinoideae</taxon>
        <taxon>Arundineae</taxon>
        <taxon>Arundo</taxon>
    </lineage>
</organism>
<name>A0A0A9BCJ0_ARUDO</name>
<evidence type="ECO:0000313" key="1">
    <source>
        <dbReference type="EMBL" id="JAD59888.1"/>
    </source>
</evidence>
<accession>A0A0A9BCJ0</accession>
<sequence length="17" mass="2169">MLFVCLFFHFLRLKKIL</sequence>
<proteinExistence type="predicted"/>
<reference evidence="1" key="1">
    <citation type="submission" date="2014-09" db="EMBL/GenBank/DDBJ databases">
        <authorList>
            <person name="Magalhaes I.L.F."/>
            <person name="Oliveira U."/>
            <person name="Santos F.R."/>
            <person name="Vidigal T.H.D.A."/>
            <person name="Brescovit A.D."/>
            <person name="Santos A.J."/>
        </authorList>
    </citation>
    <scope>NUCLEOTIDE SEQUENCE</scope>
    <source>
        <tissue evidence="1">Shoot tissue taken approximately 20 cm above the soil surface</tissue>
    </source>
</reference>
<dbReference type="EMBL" id="GBRH01238007">
    <property type="protein sequence ID" value="JAD59888.1"/>
    <property type="molecule type" value="Transcribed_RNA"/>
</dbReference>